<evidence type="ECO:0000313" key="3">
    <source>
        <dbReference type="Proteomes" id="UP000274131"/>
    </source>
</evidence>
<dbReference type="OrthoDB" id="6234762at2759"/>
<dbReference type="WBParaSite" id="EVEC_0000353001-mRNA-1">
    <property type="protein sequence ID" value="EVEC_0000353001-mRNA-1"/>
    <property type="gene ID" value="EVEC_0000353001"/>
</dbReference>
<sequence>MEQEIPQRNDPVALWKRATVDGKKRFEYPRSHFYPHPDDVKFGGERMHVLESSVLMVDKELGWRLNRLIVTALRSASELLASKPVLLTNLSQMTPDNQVSFIKKLLKNWPYKVESRAMMWPVHAQLVANSITSSLIGSLLDLVGREAYFHSNVRSILPVDVEASCLANCLILATRINSEMILMRANTPFIDAVRLCPKAPLVMAVYVSGLSSLGFYNTFVEKITHREGQVSPVNVFVRNLIIAFISGIALPMLSTPYLSYYVLLQRGEEKYPLVKNYLDFLTLSWLGSRVAYPILPRIAALQLAVVCVSTYAVLWGRKRVFATAEIDPDLVKDVVSTSPDTTALKTWLENKLSKTPLLGRIVEDPTRES</sequence>
<keyword evidence="1" id="KW-0472">Membrane</keyword>
<reference evidence="4" key="1">
    <citation type="submission" date="2017-02" db="UniProtKB">
        <authorList>
            <consortium name="WormBaseParasite"/>
        </authorList>
    </citation>
    <scope>IDENTIFICATION</scope>
</reference>
<evidence type="ECO:0000313" key="2">
    <source>
        <dbReference type="EMBL" id="VDD88095.1"/>
    </source>
</evidence>
<keyword evidence="3" id="KW-1185">Reference proteome</keyword>
<dbReference type="EMBL" id="UXUI01007540">
    <property type="protein sequence ID" value="VDD88095.1"/>
    <property type="molecule type" value="Genomic_DNA"/>
</dbReference>
<evidence type="ECO:0000256" key="1">
    <source>
        <dbReference type="SAM" id="Phobius"/>
    </source>
</evidence>
<organism evidence="4">
    <name type="scientific">Enterobius vermicularis</name>
    <name type="common">Human pinworm</name>
    <dbReference type="NCBI Taxonomy" id="51028"/>
    <lineage>
        <taxon>Eukaryota</taxon>
        <taxon>Metazoa</taxon>
        <taxon>Ecdysozoa</taxon>
        <taxon>Nematoda</taxon>
        <taxon>Chromadorea</taxon>
        <taxon>Rhabditida</taxon>
        <taxon>Spirurina</taxon>
        <taxon>Oxyuridomorpha</taxon>
        <taxon>Oxyuroidea</taxon>
        <taxon>Oxyuridae</taxon>
        <taxon>Enterobius</taxon>
    </lineage>
</organism>
<keyword evidence="1" id="KW-0812">Transmembrane</keyword>
<accession>A0A0N4V0S8</accession>
<evidence type="ECO:0000313" key="4">
    <source>
        <dbReference type="WBParaSite" id="EVEC_0000353001-mRNA-1"/>
    </source>
</evidence>
<name>A0A0N4V0S8_ENTVE</name>
<dbReference type="InterPro" id="IPR057591">
    <property type="entry name" value="TMEM126-like"/>
</dbReference>
<feature type="transmembrane region" description="Helical" evidence="1">
    <location>
        <begin position="294"/>
        <end position="314"/>
    </location>
</feature>
<dbReference type="Pfam" id="PF23408">
    <property type="entry name" value="TMEM126_like"/>
    <property type="match status" value="2"/>
</dbReference>
<feature type="transmembrane region" description="Helical" evidence="1">
    <location>
        <begin position="199"/>
        <end position="219"/>
    </location>
</feature>
<gene>
    <name evidence="2" type="ORF">EVEC_LOCUS3238</name>
</gene>
<keyword evidence="1" id="KW-1133">Transmembrane helix</keyword>
<protein>
    <submittedName>
        <fullName evidence="4">Transmembrane protein</fullName>
    </submittedName>
</protein>
<reference evidence="2 3" key="2">
    <citation type="submission" date="2018-10" db="EMBL/GenBank/DDBJ databases">
        <authorList>
            <consortium name="Pathogen Informatics"/>
        </authorList>
    </citation>
    <scope>NUCLEOTIDE SEQUENCE [LARGE SCALE GENOMIC DNA]</scope>
</reference>
<proteinExistence type="predicted"/>
<dbReference type="Proteomes" id="UP000274131">
    <property type="component" value="Unassembled WGS sequence"/>
</dbReference>
<feature type="transmembrane region" description="Helical" evidence="1">
    <location>
        <begin position="240"/>
        <end position="263"/>
    </location>
</feature>
<dbReference type="AlphaFoldDB" id="A0A0N4V0S8"/>